<comment type="caution">
    <text evidence="2">The sequence shown here is derived from an EMBL/GenBank/DDBJ whole genome shotgun (WGS) entry which is preliminary data.</text>
</comment>
<dbReference type="GO" id="GO:0004527">
    <property type="term" value="F:exonuclease activity"/>
    <property type="evidence" value="ECO:0007669"/>
    <property type="project" value="UniProtKB-ARBA"/>
</dbReference>
<dbReference type="AlphaFoldDB" id="A0A1G2P3S1"/>
<reference evidence="2 3" key="1">
    <citation type="journal article" date="2016" name="Nat. Commun.">
        <title>Thousands of microbial genomes shed light on interconnected biogeochemical processes in an aquifer system.</title>
        <authorList>
            <person name="Anantharaman K."/>
            <person name="Brown C.T."/>
            <person name="Hug L.A."/>
            <person name="Sharon I."/>
            <person name="Castelle C.J."/>
            <person name="Probst A.J."/>
            <person name="Thomas B.C."/>
            <person name="Singh A."/>
            <person name="Wilkins M.J."/>
            <person name="Karaoz U."/>
            <person name="Brodie E.L."/>
            <person name="Williams K.H."/>
            <person name="Hubbard S.S."/>
            <person name="Banfield J.F."/>
        </authorList>
    </citation>
    <scope>NUCLEOTIDE SEQUENCE [LARGE SCALE GENOMIC DNA]</scope>
</reference>
<dbReference type="Proteomes" id="UP000177269">
    <property type="component" value="Unassembled WGS sequence"/>
</dbReference>
<dbReference type="InterPro" id="IPR036397">
    <property type="entry name" value="RNaseH_sf"/>
</dbReference>
<feature type="domain" description="Exonuclease" evidence="1">
    <location>
        <begin position="1"/>
        <end position="182"/>
    </location>
</feature>
<gene>
    <name evidence="2" type="ORF">A3G52_01935</name>
</gene>
<dbReference type="Gene3D" id="3.30.420.10">
    <property type="entry name" value="Ribonuclease H-like superfamily/Ribonuclease H"/>
    <property type="match status" value="1"/>
</dbReference>
<dbReference type="GO" id="GO:0003676">
    <property type="term" value="F:nucleic acid binding"/>
    <property type="evidence" value="ECO:0007669"/>
    <property type="project" value="InterPro"/>
</dbReference>
<evidence type="ECO:0000259" key="1">
    <source>
        <dbReference type="SMART" id="SM00479"/>
    </source>
</evidence>
<accession>A0A1G2P3S1</accession>
<proteinExistence type="predicted"/>
<sequence length="199" mass="22208">MIVVDMESTGVDPIKHSLLSVGAVEYGSPENFFYEECVVWDGAHVDDEALAINGFKREDIFEGKQTDKELLIKFLAWADTCNEKTIAGQNPATDRDFLKYTAMRYHVDWPFAQRVVDLHSIAYYHMLKRGVSPPVKNNHSALNLEAILDYVGLPSLPEPHNGLTDAKFEAEALSRLISGKPLISSFSGFAIPDFLLSNC</sequence>
<dbReference type="SMART" id="SM00479">
    <property type="entry name" value="EXOIII"/>
    <property type="match status" value="1"/>
</dbReference>
<dbReference type="SUPFAM" id="SSF53098">
    <property type="entry name" value="Ribonuclease H-like"/>
    <property type="match status" value="1"/>
</dbReference>
<organism evidence="2 3">
    <name type="scientific">Candidatus Taylorbacteria bacterium RIFCSPLOWO2_12_FULL_43_20</name>
    <dbReference type="NCBI Taxonomy" id="1802332"/>
    <lineage>
        <taxon>Bacteria</taxon>
        <taxon>Candidatus Tayloriibacteriota</taxon>
    </lineage>
</organism>
<evidence type="ECO:0000313" key="3">
    <source>
        <dbReference type="Proteomes" id="UP000177269"/>
    </source>
</evidence>
<dbReference type="Pfam" id="PF00929">
    <property type="entry name" value="RNase_T"/>
    <property type="match status" value="1"/>
</dbReference>
<name>A0A1G2P3S1_9BACT</name>
<protein>
    <recommendedName>
        <fullName evidence="1">Exonuclease domain-containing protein</fullName>
    </recommendedName>
</protein>
<evidence type="ECO:0000313" key="2">
    <source>
        <dbReference type="EMBL" id="OHA42980.1"/>
    </source>
</evidence>
<dbReference type="InterPro" id="IPR012337">
    <property type="entry name" value="RNaseH-like_sf"/>
</dbReference>
<dbReference type="InterPro" id="IPR013520">
    <property type="entry name" value="Ribonucl_H"/>
</dbReference>
<dbReference type="EMBL" id="MHSK01000002">
    <property type="protein sequence ID" value="OHA42980.1"/>
    <property type="molecule type" value="Genomic_DNA"/>
</dbReference>